<organism evidence="9 10">
    <name type="scientific">Astathelohania contejeani</name>
    <dbReference type="NCBI Taxonomy" id="164912"/>
    <lineage>
        <taxon>Eukaryota</taxon>
        <taxon>Fungi</taxon>
        <taxon>Fungi incertae sedis</taxon>
        <taxon>Microsporidia</taxon>
        <taxon>Astathelohaniidae</taxon>
        <taxon>Astathelohania</taxon>
    </lineage>
</organism>
<comment type="domain">
    <text evidence="6">The Q motif is unique to and characteristic of the DEAD box family of RNA helicases and controls ATP binding and hydrolysis.</text>
</comment>
<dbReference type="Proteomes" id="UP001516464">
    <property type="component" value="Unassembled WGS sequence"/>
</dbReference>
<evidence type="ECO:0000256" key="6">
    <source>
        <dbReference type="RuleBase" id="RU365068"/>
    </source>
</evidence>
<comment type="function">
    <text evidence="6">RNA helicase.</text>
</comment>
<keyword evidence="3 6" id="KW-0347">Helicase</keyword>
<dbReference type="GO" id="GO:0004386">
    <property type="term" value="F:helicase activity"/>
    <property type="evidence" value="ECO:0007669"/>
    <property type="project" value="UniProtKB-KW"/>
</dbReference>
<comment type="catalytic activity">
    <reaction evidence="6">
        <text>ATP + H2O = ADP + phosphate + H(+)</text>
        <dbReference type="Rhea" id="RHEA:13065"/>
        <dbReference type="ChEBI" id="CHEBI:15377"/>
        <dbReference type="ChEBI" id="CHEBI:15378"/>
        <dbReference type="ChEBI" id="CHEBI:30616"/>
        <dbReference type="ChEBI" id="CHEBI:43474"/>
        <dbReference type="ChEBI" id="CHEBI:456216"/>
        <dbReference type="EC" id="3.6.4.13"/>
    </reaction>
</comment>
<dbReference type="PANTHER" id="PTHR24031">
    <property type="entry name" value="RNA HELICASE"/>
    <property type="match status" value="1"/>
</dbReference>
<dbReference type="PROSITE" id="PS51192">
    <property type="entry name" value="HELICASE_ATP_BIND_1"/>
    <property type="match status" value="1"/>
</dbReference>
<dbReference type="InterPro" id="IPR001650">
    <property type="entry name" value="Helicase_C-like"/>
</dbReference>
<evidence type="ECO:0000256" key="2">
    <source>
        <dbReference type="ARBA" id="ARBA00022801"/>
    </source>
</evidence>
<comment type="similarity">
    <text evidence="6">Belongs to the DEAD box helicase family.</text>
</comment>
<proteinExistence type="inferred from homology"/>
<evidence type="ECO:0000256" key="4">
    <source>
        <dbReference type="ARBA" id="ARBA00022840"/>
    </source>
</evidence>
<keyword evidence="5 6" id="KW-0694">RNA-binding</keyword>
<keyword evidence="4 6" id="KW-0067">ATP-binding</keyword>
<evidence type="ECO:0000256" key="3">
    <source>
        <dbReference type="ARBA" id="ARBA00022806"/>
    </source>
</evidence>
<dbReference type="InterPro" id="IPR011545">
    <property type="entry name" value="DEAD/DEAH_box_helicase_dom"/>
</dbReference>
<dbReference type="SMART" id="SM00490">
    <property type="entry name" value="HELICc"/>
    <property type="match status" value="1"/>
</dbReference>
<dbReference type="Gene3D" id="3.40.50.300">
    <property type="entry name" value="P-loop containing nucleotide triphosphate hydrolases"/>
    <property type="match status" value="2"/>
</dbReference>
<dbReference type="SMART" id="SM00487">
    <property type="entry name" value="DEXDc"/>
    <property type="match status" value="1"/>
</dbReference>
<dbReference type="Pfam" id="PF00270">
    <property type="entry name" value="DEAD"/>
    <property type="match status" value="1"/>
</dbReference>
<evidence type="ECO:0000256" key="1">
    <source>
        <dbReference type="ARBA" id="ARBA00022741"/>
    </source>
</evidence>
<feature type="domain" description="Helicase ATP-binding" evidence="7">
    <location>
        <begin position="85"/>
        <end position="251"/>
    </location>
</feature>
<keyword evidence="10" id="KW-1185">Reference proteome</keyword>
<gene>
    <name evidence="9" type="ORF">TCON_0033</name>
</gene>
<keyword evidence="1 6" id="KW-0547">Nucleotide-binding</keyword>
<dbReference type="SUPFAM" id="SSF52540">
    <property type="entry name" value="P-loop containing nucleoside triphosphate hydrolases"/>
    <property type="match status" value="1"/>
</dbReference>
<name>A0ABQ7I2Y1_9MICR</name>
<dbReference type="InterPro" id="IPR027417">
    <property type="entry name" value="P-loop_NTPase"/>
</dbReference>
<evidence type="ECO:0000259" key="8">
    <source>
        <dbReference type="PROSITE" id="PS51194"/>
    </source>
</evidence>
<sequence length="380" mass="42960">MLDDLRNKILNSQFKDSIENISIELRSNIEDTLYREKHNITINGNPILSPMQKWDQKNENGFYINSDLQEVIPHTLPSPVQAQTIPYIINGVDFVAISATGTGKTLAFVIPLIELLSREEGRAIILAPTKELAHQIEQVFTKYNQEISTCLLVGGHPIELQLISLNRFPAVIIGTPGRIAEISRMGATMENIKYLVVDEYDRIVNDKVFISDYKFVTSQIIPHAIKFYFSATPDIGSLGILSIKVGNSNHINKNIKEEFVNTTEHTKLKYLLKMLDSGNRTIIFCNTIKKVDWLSKKLAFYKPRALHSRIRGRGCLDGINTNVIISTDLGSRGLHIEGIELVINYDCPNKMEDYIHRVGRTGRFMSGRAVTFLNEGEKLE</sequence>
<dbReference type="InterPro" id="IPR014001">
    <property type="entry name" value="Helicase_ATP-bd"/>
</dbReference>
<keyword evidence="2 6" id="KW-0378">Hydrolase</keyword>
<evidence type="ECO:0000313" key="10">
    <source>
        <dbReference type="Proteomes" id="UP001516464"/>
    </source>
</evidence>
<dbReference type="CDD" id="cd00268">
    <property type="entry name" value="DEADc"/>
    <property type="match status" value="1"/>
</dbReference>
<dbReference type="EC" id="3.6.4.13" evidence="6"/>
<comment type="caution">
    <text evidence="9">The sequence shown here is derived from an EMBL/GenBank/DDBJ whole genome shotgun (WGS) entry which is preliminary data.</text>
</comment>
<evidence type="ECO:0000313" key="9">
    <source>
        <dbReference type="EMBL" id="KAF7684792.1"/>
    </source>
</evidence>
<evidence type="ECO:0000259" key="7">
    <source>
        <dbReference type="PROSITE" id="PS51192"/>
    </source>
</evidence>
<accession>A0ABQ7I2Y1</accession>
<dbReference type="InterPro" id="IPR044742">
    <property type="entry name" value="DEAD/DEAH_RhlB"/>
</dbReference>
<reference evidence="9 10" key="1">
    <citation type="submission" date="2019-01" db="EMBL/GenBank/DDBJ databases">
        <title>Genomes sequencing and comparative genomics of infectious freshwater microsporidia, Cucumispora dikerogammari and Thelohania contejeani.</title>
        <authorList>
            <person name="Cormier A."/>
            <person name="Giraud I."/>
            <person name="Wattier R."/>
            <person name="Teixeira M."/>
            <person name="Grandjean F."/>
            <person name="Rigaud T."/>
            <person name="Cordaux R."/>
        </authorList>
    </citation>
    <scope>NUCLEOTIDE SEQUENCE [LARGE SCALE GENOMIC DNA]</scope>
    <source>
        <strain evidence="9">T1</strain>
        <tissue evidence="9">Spores</tissue>
    </source>
</reference>
<dbReference type="PROSITE" id="PS51194">
    <property type="entry name" value="HELICASE_CTER"/>
    <property type="match status" value="1"/>
</dbReference>
<feature type="domain" description="Helicase C-terminal" evidence="8">
    <location>
        <begin position="267"/>
        <end position="380"/>
    </location>
</feature>
<dbReference type="Pfam" id="PF00271">
    <property type="entry name" value="Helicase_C"/>
    <property type="match status" value="1"/>
</dbReference>
<dbReference type="CDD" id="cd18787">
    <property type="entry name" value="SF2_C_DEAD"/>
    <property type="match status" value="1"/>
</dbReference>
<dbReference type="EMBL" id="SBIQ01000001">
    <property type="protein sequence ID" value="KAF7684792.1"/>
    <property type="molecule type" value="Genomic_DNA"/>
</dbReference>
<protein>
    <recommendedName>
        <fullName evidence="6">ATP-dependent RNA helicase</fullName>
        <ecNumber evidence="6">3.6.4.13</ecNumber>
    </recommendedName>
</protein>
<evidence type="ECO:0000256" key="5">
    <source>
        <dbReference type="ARBA" id="ARBA00022884"/>
    </source>
</evidence>